<evidence type="ECO:0000313" key="1">
    <source>
        <dbReference type="EMBL" id="KKL97515.1"/>
    </source>
</evidence>
<comment type="caution">
    <text evidence="1">The sequence shown here is derived from an EMBL/GenBank/DDBJ whole genome shotgun (WGS) entry which is preliminary data.</text>
</comment>
<organism evidence="1">
    <name type="scientific">marine sediment metagenome</name>
    <dbReference type="NCBI Taxonomy" id="412755"/>
    <lineage>
        <taxon>unclassified sequences</taxon>
        <taxon>metagenomes</taxon>
        <taxon>ecological metagenomes</taxon>
    </lineage>
</organism>
<feature type="non-terminal residue" evidence="1">
    <location>
        <position position="204"/>
    </location>
</feature>
<reference evidence="1" key="1">
    <citation type="journal article" date="2015" name="Nature">
        <title>Complex archaea that bridge the gap between prokaryotes and eukaryotes.</title>
        <authorList>
            <person name="Spang A."/>
            <person name="Saw J.H."/>
            <person name="Jorgensen S.L."/>
            <person name="Zaremba-Niedzwiedzka K."/>
            <person name="Martijn J."/>
            <person name="Lind A.E."/>
            <person name="van Eijk R."/>
            <person name="Schleper C."/>
            <person name="Guy L."/>
            <person name="Ettema T.J."/>
        </authorList>
    </citation>
    <scope>NUCLEOTIDE SEQUENCE</scope>
</reference>
<accession>A0A0F9IUU1</accession>
<dbReference type="EMBL" id="LAZR01018152">
    <property type="protein sequence ID" value="KKL97515.1"/>
    <property type="molecule type" value="Genomic_DNA"/>
</dbReference>
<sequence length="204" mass="23273">MVVKYANRTYAELQNLIEQMIQDTGNSTYDTTELGYWIEDSLKEFATYKPHIVPVVFQVESRFGDDATGTASKLTDTAKSQFVAGDTEKVIHNTIQDTWAVVEARDSASVLSLSADIMSSGERYEIYNEKCWNKRQIYIGDVTDYLWIDSVEYPIGQKRNWEIYGDVLEIGVNYVADSDSTLSTLSRVDVLVRFNKPHRLNQLT</sequence>
<gene>
    <name evidence="1" type="ORF">LCGC14_1833770</name>
</gene>
<name>A0A0F9IUU1_9ZZZZ</name>
<proteinExistence type="predicted"/>
<dbReference type="AlphaFoldDB" id="A0A0F9IUU1"/>
<protein>
    <submittedName>
        <fullName evidence="1">Uncharacterized protein</fullName>
    </submittedName>
</protein>